<accession>A0A5R9DS71</accession>
<feature type="active site" description="Acyl-thioester intermediate" evidence="3">
    <location>
        <position position="112"/>
    </location>
</feature>
<dbReference type="OrthoDB" id="9769523at2"/>
<proteinExistence type="inferred from homology"/>
<dbReference type="NCBIfam" id="TIGR01835">
    <property type="entry name" value="HMG-CoA-S_prok"/>
    <property type="match status" value="1"/>
</dbReference>
<dbReference type="InterPro" id="IPR013528">
    <property type="entry name" value="HMG_CoA_synth_N"/>
</dbReference>
<dbReference type="PANTHER" id="PTHR43323">
    <property type="entry name" value="3-HYDROXY-3-METHYLGLUTARYL COENZYME A SYNTHASE"/>
    <property type="match status" value="1"/>
</dbReference>
<feature type="domain" description="Hydroxymethylglutaryl-coenzyme A synthase C-terminal" evidence="6">
    <location>
        <begin position="264"/>
        <end position="393"/>
    </location>
</feature>
<evidence type="ECO:0000256" key="3">
    <source>
        <dbReference type="PIRSR" id="PIRSR611554-1"/>
    </source>
</evidence>
<dbReference type="Gene3D" id="3.40.47.10">
    <property type="match status" value="2"/>
</dbReference>
<organism evidence="7 8">
    <name type="scientific">Ruoffia tabacinasalis</name>
    <dbReference type="NCBI Taxonomy" id="87458"/>
    <lineage>
        <taxon>Bacteria</taxon>
        <taxon>Bacillati</taxon>
        <taxon>Bacillota</taxon>
        <taxon>Bacilli</taxon>
        <taxon>Lactobacillales</taxon>
        <taxon>Aerococcaceae</taxon>
        <taxon>Ruoffia</taxon>
    </lineage>
</organism>
<dbReference type="CDD" id="cd00827">
    <property type="entry name" value="init_cond_enzymes"/>
    <property type="match status" value="1"/>
</dbReference>
<dbReference type="AlphaFoldDB" id="A0A5R9DS71"/>
<sequence>MVKVGIDQITFHVPNHYVDMVELAKARDIDPNKFLIGIGQEKMAVPTIEEDIVAMAANAANKIVTEEDKELIDQVIFATESGFDFSKSAATYIHQMLGIQPFAKAYEVKHACYGGTAGLISAFNYIKLNPERKVLVIMSDISRYGLNSGGEATQGAGAIAMLVTANPRILALDSETLSLTENQFDFWRPSYAEVPYVQGKYSTELYIEMFNTIIEEYAKRYPERLSDLQAISFHLPFTKMGRKCLQSLENKEETNINPELVERWFSHYQDSTFIGRQVGNVYTGSLYLSLISLLNFDDNLEEGQRIGMFSYGSGAVAELFTGILQPGFKENVSKEGTLLHLNRREKLDIKAYEENFEKTLSNEDGVIEVVKDKETLHPGFYLDRIDDHRRYYNEITTK</sequence>
<dbReference type="InterPro" id="IPR013746">
    <property type="entry name" value="HMG_CoA_synt_C_dom"/>
</dbReference>
<dbReference type="InterPro" id="IPR011554">
    <property type="entry name" value="HMG_CoA_synthase_prok"/>
</dbReference>
<name>A0A5R9DS71_9LACT</name>
<evidence type="ECO:0000256" key="4">
    <source>
        <dbReference type="PIRSR" id="PIRSR611554-2"/>
    </source>
</evidence>
<dbReference type="Pfam" id="PF08540">
    <property type="entry name" value="HMG_CoA_synt_C"/>
    <property type="match status" value="2"/>
</dbReference>
<evidence type="ECO:0000256" key="1">
    <source>
        <dbReference type="ARBA" id="ARBA00007061"/>
    </source>
</evidence>
<evidence type="ECO:0000259" key="5">
    <source>
        <dbReference type="Pfam" id="PF01154"/>
    </source>
</evidence>
<feature type="binding site" evidence="4">
    <location>
        <position position="30"/>
    </location>
    <ligand>
        <name>(3S)-3-hydroxy-3-methylglutaryl-CoA</name>
        <dbReference type="ChEBI" id="CHEBI:43074"/>
    </ligand>
</feature>
<dbReference type="GO" id="GO:0006084">
    <property type="term" value="P:acetyl-CoA metabolic process"/>
    <property type="evidence" value="ECO:0007669"/>
    <property type="project" value="InterPro"/>
</dbReference>
<comment type="similarity">
    <text evidence="1">Belongs to the thiolase-like superfamily. HMG-CoA synthase family.</text>
</comment>
<dbReference type="GO" id="GO:0004421">
    <property type="term" value="F:hydroxymethylglutaryl-CoA synthase activity"/>
    <property type="evidence" value="ECO:0007669"/>
    <property type="project" value="UniProtKB-EC"/>
</dbReference>
<dbReference type="InterPro" id="IPR016039">
    <property type="entry name" value="Thiolase-like"/>
</dbReference>
<dbReference type="EC" id="2.3.3.10" evidence="7"/>
<protein>
    <submittedName>
        <fullName evidence="7">Hydroxymethylglutaryl-CoA synthase</fullName>
        <ecNumber evidence="7">2.3.3.10</ecNumber>
    </submittedName>
</protein>
<dbReference type="Pfam" id="PF01154">
    <property type="entry name" value="HMG_CoA_synt_N"/>
    <property type="match status" value="1"/>
</dbReference>
<feature type="binding site" evidence="4">
    <location>
        <position position="280"/>
    </location>
    <ligand>
        <name>(3S)-3-hydroxy-3-methylglutaryl-CoA</name>
        <dbReference type="ChEBI" id="CHEBI:43074"/>
    </ligand>
</feature>
<evidence type="ECO:0000256" key="2">
    <source>
        <dbReference type="ARBA" id="ARBA00022679"/>
    </source>
</evidence>
<feature type="active site" description="Proton donor/acceptor" evidence="3">
    <location>
        <position position="234"/>
    </location>
</feature>
<evidence type="ECO:0000259" key="6">
    <source>
        <dbReference type="Pfam" id="PF08540"/>
    </source>
</evidence>
<feature type="domain" description="Hydroxymethylglutaryl-coenzyme A synthase C-terminal" evidence="6">
    <location>
        <begin position="180"/>
        <end position="248"/>
    </location>
</feature>
<feature type="active site" description="Proton donor/acceptor" evidence="3">
    <location>
        <position position="80"/>
    </location>
</feature>
<reference evidence="7 8" key="1">
    <citation type="submission" date="2019-05" db="EMBL/GenBank/DDBJ databases">
        <title>The metagenome of a microbial culture collection derived from dairy environment covers the genomic content of the human microbiome.</title>
        <authorList>
            <person name="Roder T."/>
            <person name="Wuthrich D."/>
            <person name="Sattari Z."/>
            <person name="Von Ah U."/>
            <person name="Bar C."/>
            <person name="Ronchi F."/>
            <person name="Macpherson A.J."/>
            <person name="Ganal-Vonarburg S.C."/>
            <person name="Bruggmann R."/>
            <person name="Vergeres G."/>
        </authorList>
    </citation>
    <scope>NUCLEOTIDE SEQUENCE [LARGE SCALE GENOMIC DNA]</scope>
    <source>
        <strain evidence="7 8">FAM 24227</strain>
    </source>
</reference>
<keyword evidence="7" id="KW-0012">Acyltransferase</keyword>
<evidence type="ECO:0000313" key="8">
    <source>
        <dbReference type="Proteomes" id="UP000306420"/>
    </source>
</evidence>
<keyword evidence="2 7" id="KW-0808">Transferase</keyword>
<feature type="binding site" evidence="4">
    <location>
        <position position="243"/>
    </location>
    <ligand>
        <name>(3S)-3-hydroxy-3-methylglutaryl-CoA</name>
        <dbReference type="ChEBI" id="CHEBI:43074"/>
    </ligand>
</feature>
<evidence type="ECO:0000313" key="7">
    <source>
        <dbReference type="EMBL" id="TLQ38817.1"/>
    </source>
</evidence>
<feature type="binding site" evidence="4">
    <location>
        <position position="149"/>
    </location>
    <ligand>
        <name>substrate</name>
    </ligand>
</feature>
<dbReference type="PANTHER" id="PTHR43323:SF2">
    <property type="entry name" value="HYDROXYMETHYLGLUTARYL-COA SYNTHASE"/>
    <property type="match status" value="1"/>
</dbReference>
<dbReference type="Proteomes" id="UP000306420">
    <property type="component" value="Unassembled WGS sequence"/>
</dbReference>
<dbReference type="SUPFAM" id="SSF53901">
    <property type="entry name" value="Thiolase-like"/>
    <property type="match status" value="2"/>
</dbReference>
<feature type="binding site" evidence="4">
    <location>
        <position position="144"/>
    </location>
    <ligand>
        <name>(3S)-3-hydroxy-3-methylglutaryl-CoA</name>
        <dbReference type="ChEBI" id="CHEBI:43074"/>
    </ligand>
</feature>
<gene>
    <name evidence="7" type="ORF">FEZ33_11375</name>
</gene>
<feature type="domain" description="Hydroxymethylglutaryl-coenzyme A synthase N-terminal" evidence="5">
    <location>
        <begin position="3"/>
        <end position="165"/>
    </location>
</feature>
<dbReference type="EMBL" id="VBSP01000066">
    <property type="protein sequence ID" value="TLQ38817.1"/>
    <property type="molecule type" value="Genomic_DNA"/>
</dbReference>
<comment type="caution">
    <text evidence="7">The sequence shown here is derived from an EMBL/GenBank/DDBJ whole genome shotgun (WGS) entry which is preliminary data.</text>
</comment>